<name>A0A9Q1GPI8_9CARY</name>
<protein>
    <recommendedName>
        <fullName evidence="7">Pentatricopeptide repeat-containing protein</fullName>
    </recommendedName>
</protein>
<evidence type="ECO:0000256" key="4">
    <source>
        <dbReference type="SAM" id="MobiDB-lite"/>
    </source>
</evidence>
<dbReference type="OrthoDB" id="185373at2759"/>
<feature type="repeat" description="PPR" evidence="3">
    <location>
        <begin position="591"/>
        <end position="625"/>
    </location>
</feature>
<feature type="region of interest" description="Disordered" evidence="4">
    <location>
        <begin position="33"/>
        <end position="56"/>
    </location>
</feature>
<comment type="caution">
    <text evidence="5">The sequence shown here is derived from an EMBL/GenBank/DDBJ whole genome shotgun (WGS) entry which is preliminary data.</text>
</comment>
<organism evidence="5 6">
    <name type="scientific">Carnegiea gigantea</name>
    <dbReference type="NCBI Taxonomy" id="171969"/>
    <lineage>
        <taxon>Eukaryota</taxon>
        <taxon>Viridiplantae</taxon>
        <taxon>Streptophyta</taxon>
        <taxon>Embryophyta</taxon>
        <taxon>Tracheophyta</taxon>
        <taxon>Spermatophyta</taxon>
        <taxon>Magnoliopsida</taxon>
        <taxon>eudicotyledons</taxon>
        <taxon>Gunneridae</taxon>
        <taxon>Pentapetalae</taxon>
        <taxon>Caryophyllales</taxon>
        <taxon>Cactineae</taxon>
        <taxon>Cactaceae</taxon>
        <taxon>Cactoideae</taxon>
        <taxon>Echinocereeae</taxon>
        <taxon>Carnegiea</taxon>
    </lineage>
</organism>
<evidence type="ECO:0008006" key="7">
    <source>
        <dbReference type="Google" id="ProtNLM"/>
    </source>
</evidence>
<feature type="repeat" description="PPR" evidence="3">
    <location>
        <begin position="223"/>
        <end position="257"/>
    </location>
</feature>
<dbReference type="InterPro" id="IPR011990">
    <property type="entry name" value="TPR-like_helical_dom_sf"/>
</dbReference>
<dbReference type="Pfam" id="PF01535">
    <property type="entry name" value="PPR"/>
    <property type="match status" value="7"/>
</dbReference>
<evidence type="ECO:0000256" key="2">
    <source>
        <dbReference type="ARBA" id="ARBA00022737"/>
    </source>
</evidence>
<dbReference type="PANTHER" id="PTHR46128:SF356">
    <property type="entry name" value="PENTACOTRIPEPTIDE-REPEAT REGION OF PRORP DOMAIN-CONTAINING PROTEIN"/>
    <property type="match status" value="1"/>
</dbReference>
<keyword evidence="6" id="KW-1185">Reference proteome</keyword>
<keyword evidence="2" id="KW-0677">Repeat</keyword>
<dbReference type="EMBL" id="JAKOGI010001864">
    <property type="protein sequence ID" value="KAJ8423793.1"/>
    <property type="molecule type" value="Genomic_DNA"/>
</dbReference>
<evidence type="ECO:0000313" key="5">
    <source>
        <dbReference type="EMBL" id="KAJ8423793.1"/>
    </source>
</evidence>
<evidence type="ECO:0000313" key="6">
    <source>
        <dbReference type="Proteomes" id="UP001153076"/>
    </source>
</evidence>
<evidence type="ECO:0000256" key="1">
    <source>
        <dbReference type="ARBA" id="ARBA00007626"/>
    </source>
</evidence>
<feature type="compositionally biased region" description="Low complexity" evidence="4">
    <location>
        <begin position="34"/>
        <end position="47"/>
    </location>
</feature>
<feature type="repeat" description="PPR" evidence="3">
    <location>
        <begin position="420"/>
        <end position="454"/>
    </location>
</feature>
<feature type="repeat" description="PPR" evidence="3">
    <location>
        <begin position="711"/>
        <end position="745"/>
    </location>
</feature>
<dbReference type="NCBIfam" id="TIGR00756">
    <property type="entry name" value="PPR"/>
    <property type="match status" value="9"/>
</dbReference>
<feature type="repeat" description="PPR" evidence="3">
    <location>
        <begin position="486"/>
        <end position="520"/>
    </location>
</feature>
<dbReference type="Gene3D" id="1.25.40.10">
    <property type="entry name" value="Tetratricopeptide repeat domain"/>
    <property type="match status" value="7"/>
</dbReference>
<accession>A0A9Q1GPI8</accession>
<feature type="repeat" description="PPR" evidence="3">
    <location>
        <begin position="385"/>
        <end position="419"/>
    </location>
</feature>
<sequence length="767" mass="86087">MWVSAVRSVSRRNFCKNPQFIRQGSVLTLAQLNSGSTDSSSDQQTISAPNNSDLEDPFSELDSKRVADILHDLRRDPKHAFTFFIELKERGFRHNVETYVSIVRILCNRGCARMLETLLLAVIESKEDDLGFDIFELLEAVSEILEVEGTSLLGRLFDALVKTYASLGMFDEAIDVLFQTQRKGFFPCVFSCNFLLNCLVNRNKLDMAVAVYQQIKRLGFTPNVYSCNLVMKAFCKKGCLEEAVDVFREMEEAGINPNEYSYTTYIEGLCTHQKTELGYEVLKAWRNSSVPFDNYAYDVVIRGFCNEMKLNEAEGVLLDIESQGLNPSVFCFGSLIHAYCKARNILKALSRQSDMNSKDAMCKLGKVEEAVKLLEEMKHRNMVPDLIHYSTLINGYCLEGKLLDACNVFEEVKAKGFEPDVITYNILVSGFARYGLVGDALNLLDHMMAQGLAPDISMQNKIIEGLCLAGKVEEAEDFLKNLKEKHPDNYSAMINGYCEARHASKAYALFVKLSQRGLLVKKKTCMKLLDSLCMEGETKSAFMLFETLLALEDAPCIIMCSKFLAALCKVGQTKRARRVFDIWVGKGLTPDATMYTIMINGYSKKNSILKALKLFDDMKDRGITADVITYTVLLDGCLNWSLKKSRLHSDISYIKQAGMVESEIRSEMLEMDKKPDVVCYPVLIEKSGKLNGVQDAIKLFNEVMDSGMQPDTVMYTVLLSGYFRVGDVDGALTLLDTMSSQGLQPDQVTLSVLERGILKSGKISLRS</sequence>
<gene>
    <name evidence="5" type="ORF">Cgig2_024302</name>
</gene>
<dbReference type="InterPro" id="IPR050872">
    <property type="entry name" value="PPR_P_subfamily"/>
</dbReference>
<comment type="similarity">
    <text evidence="1">Belongs to the PPR family. P subfamily.</text>
</comment>
<dbReference type="PROSITE" id="PS51375">
    <property type="entry name" value="PPR"/>
    <property type="match status" value="9"/>
</dbReference>
<proteinExistence type="inferred from homology"/>
<evidence type="ECO:0000256" key="3">
    <source>
        <dbReference type="PROSITE-ProRule" id="PRU00708"/>
    </source>
</evidence>
<dbReference type="Proteomes" id="UP001153076">
    <property type="component" value="Unassembled WGS sequence"/>
</dbReference>
<dbReference type="PANTHER" id="PTHR46128">
    <property type="entry name" value="MITOCHONDRIAL GROUP I INTRON SPLICING FACTOR CCM1"/>
    <property type="match status" value="1"/>
</dbReference>
<reference evidence="5" key="1">
    <citation type="submission" date="2022-04" db="EMBL/GenBank/DDBJ databases">
        <title>Carnegiea gigantea Genome sequencing and assembly v2.</title>
        <authorList>
            <person name="Copetti D."/>
            <person name="Sanderson M.J."/>
            <person name="Burquez A."/>
            <person name="Wojciechowski M.F."/>
        </authorList>
    </citation>
    <scope>NUCLEOTIDE SEQUENCE</scope>
    <source>
        <strain evidence="5">SGP5-SGP5p</strain>
        <tissue evidence="5">Aerial part</tissue>
    </source>
</reference>
<dbReference type="InterPro" id="IPR002885">
    <property type="entry name" value="PPR_rpt"/>
</dbReference>
<feature type="repeat" description="PPR" evidence="3">
    <location>
        <begin position="188"/>
        <end position="222"/>
    </location>
</feature>
<dbReference type="AlphaFoldDB" id="A0A9Q1GPI8"/>
<feature type="repeat" description="PPR" evidence="3">
    <location>
        <begin position="293"/>
        <end position="327"/>
    </location>
</feature>
<feature type="repeat" description="PPR" evidence="3">
    <location>
        <begin position="676"/>
        <end position="710"/>
    </location>
</feature>
<dbReference type="Pfam" id="PF13041">
    <property type="entry name" value="PPR_2"/>
    <property type="match status" value="4"/>
</dbReference>